<dbReference type="RefSeq" id="WP_205051495.1">
    <property type="nucleotide sequence ID" value="NZ_JAFBDH010000002.1"/>
</dbReference>
<evidence type="ECO:0000313" key="2">
    <source>
        <dbReference type="EMBL" id="MBM7549866.1"/>
    </source>
</evidence>
<dbReference type="PANTHER" id="PTHR33169:SF14">
    <property type="entry name" value="TRANSCRIPTIONAL REGULATOR RV3488"/>
    <property type="match status" value="1"/>
</dbReference>
<dbReference type="Gene3D" id="1.10.10.10">
    <property type="entry name" value="Winged helix-like DNA-binding domain superfamily/Winged helix DNA-binding domain"/>
    <property type="match status" value="1"/>
</dbReference>
<comment type="caution">
    <text evidence="2">The sequence shown here is derived from an EMBL/GenBank/DDBJ whole genome shotgun (WGS) entry which is preliminary data.</text>
</comment>
<dbReference type="InterPro" id="IPR005149">
    <property type="entry name" value="Tscrpt_reg_PadR_N"/>
</dbReference>
<protein>
    <submittedName>
        <fullName evidence="2">PadR family transcriptional regulator PadR</fullName>
    </submittedName>
</protein>
<name>A0ABS2MIT2_9FIRM</name>
<dbReference type="SUPFAM" id="SSF46785">
    <property type="entry name" value="Winged helix' DNA-binding domain"/>
    <property type="match status" value="1"/>
</dbReference>
<dbReference type="Proteomes" id="UP000720595">
    <property type="component" value="Unassembled WGS sequence"/>
</dbReference>
<dbReference type="InterPro" id="IPR036390">
    <property type="entry name" value="WH_DNA-bd_sf"/>
</dbReference>
<dbReference type="InterPro" id="IPR052509">
    <property type="entry name" value="Metal_resp_DNA-bind_regulator"/>
</dbReference>
<reference evidence="2 3" key="1">
    <citation type="submission" date="2021-01" db="EMBL/GenBank/DDBJ databases">
        <title>Genomic Encyclopedia of Type Strains, Phase IV (KMG-IV): sequencing the most valuable type-strain genomes for metagenomic binning, comparative biology and taxonomic classification.</title>
        <authorList>
            <person name="Goeker M."/>
        </authorList>
    </citation>
    <scope>NUCLEOTIDE SEQUENCE [LARGE SCALE GENOMIC DNA]</scope>
    <source>
        <strain evidence="2 3">DSM 21461</strain>
    </source>
</reference>
<keyword evidence="3" id="KW-1185">Reference proteome</keyword>
<organism evidence="2 3">
    <name type="scientific">Peptoniphilus gorbachii</name>
    <dbReference type="NCBI Taxonomy" id="411567"/>
    <lineage>
        <taxon>Bacteria</taxon>
        <taxon>Bacillati</taxon>
        <taxon>Bacillota</taxon>
        <taxon>Tissierellia</taxon>
        <taxon>Tissierellales</taxon>
        <taxon>Peptoniphilaceae</taxon>
        <taxon>Peptoniphilus</taxon>
    </lineage>
</organism>
<sequence>MNEEWVSQIKRGTLEFVIMSLIQNKDRYGYDVIQTLDNYPMLKTKESTIYPLLRRLLKNGYLESYWQNMGEGIPARKYYKITELGISYLNQLNDDWEMLVQNINELRRG</sequence>
<dbReference type="Pfam" id="PF03551">
    <property type="entry name" value="PadR"/>
    <property type="match status" value="1"/>
</dbReference>
<dbReference type="InterPro" id="IPR036388">
    <property type="entry name" value="WH-like_DNA-bd_sf"/>
</dbReference>
<evidence type="ECO:0000259" key="1">
    <source>
        <dbReference type="Pfam" id="PF03551"/>
    </source>
</evidence>
<feature type="domain" description="Transcription regulator PadR N-terminal" evidence="1">
    <location>
        <begin position="18"/>
        <end position="90"/>
    </location>
</feature>
<gene>
    <name evidence="2" type="ORF">JOD41_000588</name>
</gene>
<accession>A0ABS2MIT2</accession>
<evidence type="ECO:0000313" key="3">
    <source>
        <dbReference type="Proteomes" id="UP000720595"/>
    </source>
</evidence>
<proteinExistence type="predicted"/>
<dbReference type="PANTHER" id="PTHR33169">
    <property type="entry name" value="PADR-FAMILY TRANSCRIPTIONAL REGULATOR"/>
    <property type="match status" value="1"/>
</dbReference>
<dbReference type="EMBL" id="JAFBDH010000002">
    <property type="protein sequence ID" value="MBM7549866.1"/>
    <property type="molecule type" value="Genomic_DNA"/>
</dbReference>